<dbReference type="PANTHER" id="PTHR43327">
    <property type="entry name" value="STOMATIN-LIKE PROTEIN 2, MITOCHONDRIAL"/>
    <property type="match status" value="1"/>
</dbReference>
<organism evidence="3 4">
    <name type="scientific">Lagenidium giganteum</name>
    <dbReference type="NCBI Taxonomy" id="4803"/>
    <lineage>
        <taxon>Eukaryota</taxon>
        <taxon>Sar</taxon>
        <taxon>Stramenopiles</taxon>
        <taxon>Oomycota</taxon>
        <taxon>Peronosporomycetes</taxon>
        <taxon>Pythiales</taxon>
        <taxon>Pythiaceae</taxon>
    </lineage>
</organism>
<feature type="domain" description="Band 7" evidence="2">
    <location>
        <begin position="70"/>
        <end position="221"/>
    </location>
</feature>
<dbReference type="InterPro" id="IPR001107">
    <property type="entry name" value="Band_7"/>
</dbReference>
<dbReference type="SUPFAM" id="SSF117892">
    <property type="entry name" value="Band 7/SPFH domain"/>
    <property type="match status" value="1"/>
</dbReference>
<keyword evidence="1" id="KW-0175">Coiled coil</keyword>
<evidence type="ECO:0000313" key="3">
    <source>
        <dbReference type="EMBL" id="DAZ95475.1"/>
    </source>
</evidence>
<dbReference type="EMBL" id="DAKRPA010000202">
    <property type="protein sequence ID" value="DAZ95475.1"/>
    <property type="molecule type" value="Genomic_DNA"/>
</dbReference>
<name>A0AAV2YN01_9STRA</name>
<keyword evidence="4" id="KW-1185">Reference proteome</keyword>
<comment type="caution">
    <text evidence="3">The sequence shown here is derived from an EMBL/GenBank/DDBJ whole genome shotgun (WGS) entry which is preliminary data.</text>
</comment>
<dbReference type="InterPro" id="IPR036013">
    <property type="entry name" value="Band_7/SPFH_dom_sf"/>
</dbReference>
<sequence>MSLDTARYTHLIQKDISKPMDAMRHFNATVQDGRIPLVLIPKYASIANFFLRIPSGVWVLKQKWNAHMGMMDPGLKVFWPAWNRVSHIVTKQAVTYANQVKFCPTMDNVMVNIDISISFQIGPTEEDAVRFVYSLGAHRFDELLYRLAEEAIRGLVHSVRHDQVHDLREEFALGMKKDLNSKLTSYGVFVHNVKVTNVDLPASLSATLEKTTTFKTKMEEQEKDHENRLRILLNEETRKLTALEKENERIAQDLLAAKARAAIQRDEKRTVAEAKAEVAIAEQVSRWDNKIKEATGLKVDAVATATAQSVKRKALPQVELHNLQHDFDKYVDAATIKRNAVIKAAEREAAKIQANADAEANSAAFLKEKRSFDVEQKKIEMETRLAATVPVVISGKNGDELIRRTFLQTLEVKS</sequence>
<reference evidence="3" key="2">
    <citation type="journal article" date="2023" name="Microbiol Resour">
        <title>Decontamination and Annotation of the Draft Genome Sequence of the Oomycete Lagenidium giganteum ARSEF 373.</title>
        <authorList>
            <person name="Morgan W.R."/>
            <person name="Tartar A."/>
        </authorList>
    </citation>
    <scope>NUCLEOTIDE SEQUENCE</scope>
    <source>
        <strain evidence="3">ARSEF 373</strain>
    </source>
</reference>
<evidence type="ECO:0000313" key="4">
    <source>
        <dbReference type="Proteomes" id="UP001146120"/>
    </source>
</evidence>
<accession>A0AAV2YN01</accession>
<evidence type="ECO:0000256" key="1">
    <source>
        <dbReference type="SAM" id="Coils"/>
    </source>
</evidence>
<dbReference type="Gene3D" id="3.30.479.30">
    <property type="entry name" value="Band 7 domain"/>
    <property type="match status" value="1"/>
</dbReference>
<dbReference type="PANTHER" id="PTHR43327:SF8">
    <property type="entry name" value="BAND 7 DOMAIN-CONTAINING PROTEIN"/>
    <property type="match status" value="1"/>
</dbReference>
<dbReference type="AlphaFoldDB" id="A0AAV2YN01"/>
<dbReference type="Proteomes" id="UP001146120">
    <property type="component" value="Unassembled WGS sequence"/>
</dbReference>
<dbReference type="Pfam" id="PF01145">
    <property type="entry name" value="Band_7"/>
    <property type="match status" value="1"/>
</dbReference>
<protein>
    <recommendedName>
        <fullName evidence="2">Band 7 domain-containing protein</fullName>
    </recommendedName>
</protein>
<feature type="coiled-coil region" evidence="1">
    <location>
        <begin position="215"/>
        <end position="260"/>
    </location>
</feature>
<gene>
    <name evidence="3" type="ORF">N0F65_001955</name>
</gene>
<evidence type="ECO:0000259" key="2">
    <source>
        <dbReference type="Pfam" id="PF01145"/>
    </source>
</evidence>
<proteinExistence type="predicted"/>
<reference evidence="3" key="1">
    <citation type="submission" date="2022-11" db="EMBL/GenBank/DDBJ databases">
        <authorList>
            <person name="Morgan W.R."/>
            <person name="Tartar A."/>
        </authorList>
    </citation>
    <scope>NUCLEOTIDE SEQUENCE</scope>
    <source>
        <strain evidence="3">ARSEF 373</strain>
    </source>
</reference>
<dbReference type="InterPro" id="IPR050710">
    <property type="entry name" value="Band7/mec-2_domain"/>
</dbReference>